<feature type="transmembrane region" description="Helical" evidence="5">
    <location>
        <begin position="239"/>
        <end position="260"/>
    </location>
</feature>
<dbReference type="PANTHER" id="PTHR42718">
    <property type="entry name" value="MAJOR FACILITATOR SUPERFAMILY MULTIDRUG TRANSPORTER MFSC"/>
    <property type="match status" value="1"/>
</dbReference>
<comment type="caution">
    <text evidence="7">The sequence shown here is derived from an EMBL/GenBank/DDBJ whole genome shotgun (WGS) entry which is preliminary data.</text>
</comment>
<organism evidence="7 8">
    <name type="scientific">Pseudooceanicola albus</name>
    <dbReference type="NCBI Taxonomy" id="2692189"/>
    <lineage>
        <taxon>Bacteria</taxon>
        <taxon>Pseudomonadati</taxon>
        <taxon>Pseudomonadota</taxon>
        <taxon>Alphaproteobacteria</taxon>
        <taxon>Rhodobacterales</taxon>
        <taxon>Paracoccaceae</taxon>
        <taxon>Pseudooceanicola</taxon>
    </lineage>
</organism>
<evidence type="ECO:0000256" key="3">
    <source>
        <dbReference type="ARBA" id="ARBA00022989"/>
    </source>
</evidence>
<dbReference type="GO" id="GO:0022857">
    <property type="term" value="F:transmembrane transporter activity"/>
    <property type="evidence" value="ECO:0007669"/>
    <property type="project" value="InterPro"/>
</dbReference>
<dbReference type="RefSeq" id="WP_160897115.1">
    <property type="nucleotide sequence ID" value="NZ_WUMU01000040.1"/>
</dbReference>
<dbReference type="InterPro" id="IPR020846">
    <property type="entry name" value="MFS_dom"/>
</dbReference>
<keyword evidence="3 5" id="KW-1133">Transmembrane helix</keyword>
<dbReference type="InterPro" id="IPR036259">
    <property type="entry name" value="MFS_trans_sf"/>
</dbReference>
<reference evidence="7 8" key="1">
    <citation type="submission" date="2019-12" db="EMBL/GenBank/DDBJ databases">
        <authorList>
            <person name="Li M."/>
        </authorList>
    </citation>
    <scope>NUCLEOTIDE SEQUENCE [LARGE SCALE GENOMIC DNA]</scope>
    <source>
        <strain evidence="7 8">GBMRC 2024</strain>
    </source>
</reference>
<feature type="transmembrane region" description="Helical" evidence="5">
    <location>
        <begin position="24"/>
        <end position="42"/>
    </location>
</feature>
<dbReference type="PROSITE" id="PS50850">
    <property type="entry name" value="MFS"/>
    <property type="match status" value="1"/>
</dbReference>
<dbReference type="SUPFAM" id="SSF103473">
    <property type="entry name" value="MFS general substrate transporter"/>
    <property type="match status" value="1"/>
</dbReference>
<evidence type="ECO:0000259" key="6">
    <source>
        <dbReference type="PROSITE" id="PS50850"/>
    </source>
</evidence>
<feature type="transmembrane region" description="Helical" evidence="5">
    <location>
        <begin position="272"/>
        <end position="291"/>
    </location>
</feature>
<evidence type="ECO:0000256" key="5">
    <source>
        <dbReference type="SAM" id="Phobius"/>
    </source>
</evidence>
<evidence type="ECO:0000313" key="7">
    <source>
        <dbReference type="EMBL" id="MXN20997.1"/>
    </source>
</evidence>
<feature type="transmembrane region" description="Helical" evidence="5">
    <location>
        <begin position="214"/>
        <end position="233"/>
    </location>
</feature>
<dbReference type="Gene3D" id="1.20.1720.10">
    <property type="entry name" value="Multidrug resistance protein D"/>
    <property type="match status" value="1"/>
</dbReference>
<dbReference type="InterPro" id="IPR011701">
    <property type="entry name" value="MFS"/>
</dbReference>
<dbReference type="Proteomes" id="UP000477911">
    <property type="component" value="Unassembled WGS sequence"/>
</dbReference>
<gene>
    <name evidence="7" type="ORF">GR170_24530</name>
</gene>
<feature type="transmembrane region" description="Helical" evidence="5">
    <location>
        <begin position="348"/>
        <end position="370"/>
    </location>
</feature>
<dbReference type="Gene3D" id="1.20.1250.20">
    <property type="entry name" value="MFS general substrate transporter like domains"/>
    <property type="match status" value="1"/>
</dbReference>
<name>A0A6L7GBN8_9RHOB</name>
<proteinExistence type="predicted"/>
<keyword evidence="8" id="KW-1185">Reference proteome</keyword>
<feature type="transmembrane region" description="Helical" evidence="5">
    <location>
        <begin position="151"/>
        <end position="177"/>
    </location>
</feature>
<feature type="transmembrane region" description="Helical" evidence="5">
    <location>
        <begin position="445"/>
        <end position="471"/>
    </location>
</feature>
<feature type="transmembrane region" description="Helical" evidence="5">
    <location>
        <begin position="311"/>
        <end position="336"/>
    </location>
</feature>
<evidence type="ECO:0000256" key="4">
    <source>
        <dbReference type="ARBA" id="ARBA00023136"/>
    </source>
</evidence>
<dbReference type="AlphaFoldDB" id="A0A6L7GBN8"/>
<evidence type="ECO:0000313" key="8">
    <source>
        <dbReference type="Proteomes" id="UP000477911"/>
    </source>
</evidence>
<feature type="transmembrane region" description="Helical" evidence="5">
    <location>
        <begin position="62"/>
        <end position="82"/>
    </location>
</feature>
<dbReference type="Pfam" id="PF07690">
    <property type="entry name" value="MFS_1"/>
    <property type="match status" value="1"/>
</dbReference>
<feature type="transmembrane region" description="Helical" evidence="5">
    <location>
        <begin position="412"/>
        <end position="433"/>
    </location>
</feature>
<feature type="transmembrane region" description="Helical" evidence="5">
    <location>
        <begin position="94"/>
        <end position="113"/>
    </location>
</feature>
<keyword evidence="2 5" id="KW-0812">Transmembrane</keyword>
<keyword evidence="4 5" id="KW-0472">Membrane</keyword>
<feature type="transmembrane region" description="Helical" evidence="5">
    <location>
        <begin position="376"/>
        <end position="400"/>
    </location>
</feature>
<dbReference type="GO" id="GO:0016020">
    <property type="term" value="C:membrane"/>
    <property type="evidence" value="ECO:0007669"/>
    <property type="project" value="UniProtKB-SubCell"/>
</dbReference>
<dbReference type="PANTHER" id="PTHR42718:SF39">
    <property type="entry name" value="ACTINORHODIN TRANSPORTER-RELATED"/>
    <property type="match status" value="1"/>
</dbReference>
<dbReference type="EMBL" id="WUMU01000040">
    <property type="protein sequence ID" value="MXN20997.1"/>
    <property type="molecule type" value="Genomic_DNA"/>
</dbReference>
<feature type="transmembrane region" description="Helical" evidence="5">
    <location>
        <begin position="183"/>
        <end position="202"/>
    </location>
</feature>
<comment type="subcellular location">
    <subcellularLocation>
        <location evidence="1">Membrane</location>
        <topology evidence="1">Multi-pass membrane protein</topology>
    </subcellularLocation>
</comment>
<evidence type="ECO:0000256" key="2">
    <source>
        <dbReference type="ARBA" id="ARBA00022692"/>
    </source>
</evidence>
<accession>A0A6L7GBN8</accession>
<protein>
    <submittedName>
        <fullName evidence="7">MFS transporter</fullName>
    </submittedName>
</protein>
<feature type="domain" description="Major facilitator superfamily (MFS) profile" evidence="6">
    <location>
        <begin position="24"/>
        <end position="475"/>
    </location>
</feature>
<evidence type="ECO:0000256" key="1">
    <source>
        <dbReference type="ARBA" id="ARBA00004141"/>
    </source>
</evidence>
<sequence length="479" mass="49732">MTESSLIAQDDLPPWESIGRRWKGLAVLLVGQAMGSWGAAAMSVAAPRVGSALSLPAGEMQLVASGFSFGLTTFLVAGARLGAAGQRRWFRHGALLLALSGLISAFALTWWMLFAGQLLAGIGAAILVPQVLSLIQIRFSGAARAIAVSLYTMSLGAGVAGGLLVSGLLMSTIGGALGWRVTFLLYTPVGLWLALGATRWLIRPEPADTPRLDRGGLVLFSLSLSLLTVTLSFGSHAGWPIWSVITGLASLAGLALFALYELSLARRGHQPLLDVGLLASSVVSPSLYVVMVSMGGYGTLVYVLSLYLQKGAGFIVLDAALTFSAYALSFAAVNLLWTKLPLRWHRWVSPAALAVLSLSQALLLTVTGPVPALPELLILLALSGLSHGAGFGALVARLTAMVPLDKVPSVSALINTAAQLGVFLGIAFLGGLYAGATTPNSPASYASALVLVLPVLSLLSALALLCSIWVCSRPRVDAL</sequence>
<feature type="transmembrane region" description="Helical" evidence="5">
    <location>
        <begin position="119"/>
        <end position="139"/>
    </location>
</feature>